<dbReference type="AlphaFoldDB" id="A0A3B0TJ16"/>
<protein>
    <submittedName>
        <fullName evidence="1">Uncharacterized protein</fullName>
    </submittedName>
</protein>
<name>A0A3B0TJ16_9ZZZZ</name>
<organism evidence="1">
    <name type="scientific">hydrothermal vent metagenome</name>
    <dbReference type="NCBI Taxonomy" id="652676"/>
    <lineage>
        <taxon>unclassified sequences</taxon>
        <taxon>metagenomes</taxon>
        <taxon>ecological metagenomes</taxon>
    </lineage>
</organism>
<proteinExistence type="predicted"/>
<evidence type="ECO:0000313" key="1">
    <source>
        <dbReference type="EMBL" id="VAW13307.1"/>
    </source>
</evidence>
<gene>
    <name evidence="1" type="ORF">MNBD_BACTEROID01-2489</name>
</gene>
<dbReference type="EMBL" id="UOEP01000019">
    <property type="protein sequence ID" value="VAW13307.1"/>
    <property type="molecule type" value="Genomic_DNA"/>
</dbReference>
<reference evidence="1" key="1">
    <citation type="submission" date="2018-06" db="EMBL/GenBank/DDBJ databases">
        <authorList>
            <person name="Zhirakovskaya E."/>
        </authorList>
    </citation>
    <scope>NUCLEOTIDE SEQUENCE</scope>
</reference>
<sequence length="31" mass="3401">MAKTEGGFEKGVENGSIDSIRLIHETINLLK</sequence>
<accession>A0A3B0TJ16</accession>